<dbReference type="AlphaFoldDB" id="A0A7R9AEH2"/>
<organism evidence="8">
    <name type="scientific">Darwinula stevensoni</name>
    <dbReference type="NCBI Taxonomy" id="69355"/>
    <lineage>
        <taxon>Eukaryota</taxon>
        <taxon>Metazoa</taxon>
        <taxon>Ecdysozoa</taxon>
        <taxon>Arthropoda</taxon>
        <taxon>Crustacea</taxon>
        <taxon>Oligostraca</taxon>
        <taxon>Ostracoda</taxon>
        <taxon>Podocopa</taxon>
        <taxon>Podocopida</taxon>
        <taxon>Darwinulocopina</taxon>
        <taxon>Darwinuloidea</taxon>
        <taxon>Darwinulidae</taxon>
        <taxon>Darwinula</taxon>
    </lineage>
</organism>
<evidence type="ECO:0000256" key="1">
    <source>
        <dbReference type="ARBA" id="ARBA00004370"/>
    </source>
</evidence>
<reference evidence="8" key="1">
    <citation type="submission" date="2020-11" db="EMBL/GenBank/DDBJ databases">
        <authorList>
            <person name="Tran Van P."/>
        </authorList>
    </citation>
    <scope>NUCLEOTIDE SEQUENCE</scope>
</reference>
<dbReference type="InterPro" id="IPR017452">
    <property type="entry name" value="GPCR_Rhodpsn_7TM"/>
</dbReference>
<keyword evidence="5 6" id="KW-0472">Membrane</keyword>
<dbReference type="PRINTS" id="PR00237">
    <property type="entry name" value="GPCRRHODOPSN"/>
</dbReference>
<evidence type="ECO:0000256" key="4">
    <source>
        <dbReference type="ARBA" id="ARBA00022989"/>
    </source>
</evidence>
<dbReference type="Pfam" id="PF10324">
    <property type="entry name" value="7TM_GPCR_Srw"/>
    <property type="match status" value="1"/>
</dbReference>
<protein>
    <recommendedName>
        <fullName evidence="7">G-protein coupled receptors family 1 profile domain-containing protein</fullName>
    </recommendedName>
</protein>
<keyword evidence="4 6" id="KW-1133">Transmembrane helix</keyword>
<dbReference type="PANTHER" id="PTHR46641">
    <property type="entry name" value="FMRFAMIDE RECEPTOR-RELATED"/>
    <property type="match status" value="1"/>
</dbReference>
<dbReference type="EMBL" id="CAJPEV010004319">
    <property type="protein sequence ID" value="CAG0901582.1"/>
    <property type="molecule type" value="Genomic_DNA"/>
</dbReference>
<evidence type="ECO:0000256" key="6">
    <source>
        <dbReference type="SAM" id="Phobius"/>
    </source>
</evidence>
<evidence type="ECO:0000313" key="8">
    <source>
        <dbReference type="EMBL" id="CAD7252332.1"/>
    </source>
</evidence>
<accession>A0A7R9AEH2</accession>
<evidence type="ECO:0000259" key="7">
    <source>
        <dbReference type="PROSITE" id="PS50262"/>
    </source>
</evidence>
<proteinExistence type="inferred from homology"/>
<keyword evidence="9" id="KW-1185">Reference proteome</keyword>
<dbReference type="EMBL" id="LR903836">
    <property type="protein sequence ID" value="CAD7252332.1"/>
    <property type="molecule type" value="Genomic_DNA"/>
</dbReference>
<feature type="transmembrane region" description="Helical" evidence="6">
    <location>
        <begin position="78"/>
        <end position="98"/>
    </location>
</feature>
<feature type="transmembrane region" description="Helical" evidence="6">
    <location>
        <begin position="245"/>
        <end position="270"/>
    </location>
</feature>
<comment type="similarity">
    <text evidence="2">Belongs to the G-protein coupled receptor 1 family.</text>
</comment>
<dbReference type="SUPFAM" id="SSF81321">
    <property type="entry name" value="Family A G protein-coupled receptor-like"/>
    <property type="match status" value="1"/>
</dbReference>
<evidence type="ECO:0000256" key="3">
    <source>
        <dbReference type="ARBA" id="ARBA00022692"/>
    </source>
</evidence>
<name>A0A7R9AEH2_9CRUS</name>
<feature type="domain" description="G-protein coupled receptors family 1 profile" evidence="7">
    <location>
        <begin position="90"/>
        <end position="358"/>
    </location>
</feature>
<dbReference type="CDD" id="cd14978">
    <property type="entry name" value="7tmA_FMRFamide_R-like"/>
    <property type="match status" value="1"/>
</dbReference>
<dbReference type="InterPro" id="IPR019427">
    <property type="entry name" value="7TM_GPCR_serpentine_rcpt_Srw"/>
</dbReference>
<feature type="transmembrane region" description="Helical" evidence="6">
    <location>
        <begin position="192"/>
        <end position="209"/>
    </location>
</feature>
<dbReference type="GO" id="GO:0008528">
    <property type="term" value="F:G protein-coupled peptide receptor activity"/>
    <property type="evidence" value="ECO:0007669"/>
    <property type="project" value="InterPro"/>
</dbReference>
<dbReference type="OrthoDB" id="6362912at2759"/>
<dbReference type="InterPro" id="IPR000276">
    <property type="entry name" value="GPCR_Rhodpsn"/>
</dbReference>
<feature type="transmembrane region" description="Helical" evidence="6">
    <location>
        <begin position="110"/>
        <end position="130"/>
    </location>
</feature>
<feature type="transmembrane region" description="Helical" evidence="6">
    <location>
        <begin position="335"/>
        <end position="361"/>
    </location>
</feature>
<dbReference type="PANTHER" id="PTHR46641:SF22">
    <property type="entry name" value="PROCTOLIN RECEPTOR, ISOFORM A"/>
    <property type="match status" value="1"/>
</dbReference>
<dbReference type="Proteomes" id="UP000677054">
    <property type="component" value="Unassembled WGS sequence"/>
</dbReference>
<sequence length="440" mass="50089">MGATEVRKAIGPDSGSRNPIEKSSFFESRAANFAHFRAFIPSEMETSEWNRSGVVDADGDVEYYRECMEATRFWIQRVLLPIVAAVGMAGNSLSMIILTRKEMRSSIHWYLTGLAASDLLYLVFVFSLSFRHYPWNMPLSYWHYYPVGLWLSDSSSNTSVWLTVSFTVERYLAMKNPLKGKVWFTESRAKRVIALVYILCFLSVLSTPFEWRVQESHLVRDDRDESQISLVLSSLGANPGYRKGFYWFTVTVFIMVPLALLLVLNILLIYHVHRTFRQRTLLMAHTASQEIRENRVTVMLIAVSVLFLLCQSPTALVLIYSSFDQPVPNSRGDYILRICGNVFNLLMAMNAAINFLFYCALCDRYRRALISICRGTVSGFRDSSRCQDHRRNVGSPGLSPPLQNPFLGISINGDLNSELGHVTEAHQLTQIRLSDLRPAT</sequence>
<feature type="transmembrane region" description="Helical" evidence="6">
    <location>
        <begin position="298"/>
        <end position="323"/>
    </location>
</feature>
<evidence type="ECO:0000256" key="2">
    <source>
        <dbReference type="ARBA" id="ARBA00010663"/>
    </source>
</evidence>
<evidence type="ECO:0000313" key="9">
    <source>
        <dbReference type="Proteomes" id="UP000677054"/>
    </source>
</evidence>
<gene>
    <name evidence="8" type="ORF">DSTB1V02_LOCUS12090</name>
</gene>
<evidence type="ECO:0000256" key="5">
    <source>
        <dbReference type="ARBA" id="ARBA00023136"/>
    </source>
</evidence>
<dbReference type="Gene3D" id="1.20.1070.10">
    <property type="entry name" value="Rhodopsin 7-helix transmembrane proteins"/>
    <property type="match status" value="1"/>
</dbReference>
<comment type="subcellular location">
    <subcellularLocation>
        <location evidence="1">Membrane</location>
    </subcellularLocation>
</comment>
<dbReference type="InterPro" id="IPR052954">
    <property type="entry name" value="GPCR-Ligand_Int"/>
</dbReference>
<dbReference type="GO" id="GO:0016020">
    <property type="term" value="C:membrane"/>
    <property type="evidence" value="ECO:0007669"/>
    <property type="project" value="UniProtKB-SubCell"/>
</dbReference>
<keyword evidence="3 6" id="KW-0812">Transmembrane</keyword>
<dbReference type="PROSITE" id="PS50262">
    <property type="entry name" value="G_PROTEIN_RECEP_F1_2"/>
    <property type="match status" value="1"/>
</dbReference>